<feature type="chain" id="PRO_5014825275" description="YD repeat-containing protein" evidence="1">
    <location>
        <begin position="19"/>
        <end position="1165"/>
    </location>
</feature>
<sequence>MKKIVTAISLIALQISFAQSTGPQIRTDLPQMIPPSPTVSSLMKFEEVPVSNYTGVPDISIPLFNIPSQSKDVSVDISLKYHTSSIAADEISGDVGLGWNLFAGGTISRTVKGHPDEELILASSDKPGKVGVYQTSVANHINNYYYFSKNILNDYKAGYRSNLSSGDQSVGNEFIWTANRTDKYDTEHDLWQFNFFGRTGRFYIKKNDSGTLEVVPLDSYTIKIINQYDSSTYKPTGFIVFDDRGYQYVFNVIEVSSNSGGVRNYYYDSNRLLAPFDNIYEDKQFNSSFHLSKVIDPNNNTLIEYVYNENEIKEGFTKVTYRVSEFGNLGTNLSTVYELYNACGNFPPVQSFNRSSTLIKVKKISQINIVGIAKIKFDYLQNREDTNLVLPETASSLKSVTLLNWNNGFIKKYNFTQEYRTVLEKRMFLSKIEEIDRENNVVGSHQFSYENNDFLGKAVGKDAWGYFNAFDQCDVNSSPDYRRNTSPVYSTTDILQKIKYPTGGSAIFDFEPNQYSYIGNSLITDFSENKSFTALPPENLYFNKNSSSTTLLPVSTSNRKVLFFPSIVLEDLNTRKFSLEVYNGSGWEVANNNIACPSSSANCCISFTLEKNKSYRVVWTNLDLNYTGTDILGIHYFSEDAVVNNFLYGGGNRIRRIGYFDNDTPADYYKAFYHGLSGPSKEKKYSYNYDNTTLSSGALVDPKPLFRYTESFNARLIFAPYGGTVGCSDGELYSNSYDVVTTENNIPLFKTQGSAVGYKYVTVQEGTDKGKITYEYTSPLDFPNIEYPQGPPFVQPKNFDYKRGNLIRQTVYDSSLRKLSEVENEYSYENFEEYTGVRFVKPNSIYNGTSENYPKTFSVYQSSLTNGNSCMQCNSNYSSPKSFWGGLPLEVGAPSFIPVPVFETFGWTKLASTKTKNYFYDNGTQITTEKNESFTYNPVNKQIAEQNTVTENGIQLKSKYFYHSGNSVYSQNRISEIEKIESYKDGKLQGTQKINYSNSWPNNVSYLSNQIQSSFGSAALETQVTYDLYDAKGNILQYTTKEGVPTSIIWGYGGTQPIAKITGLPYSAVSGLAANSIEASDADASNPASEAALINALDSFRSLPALANLQVTTYTYDPLIGVTSVTPPSGVREIYIYDSANRLKEIRQGSTSGKVIKEFKYNYKH</sequence>
<feature type="signal peptide" evidence="1">
    <location>
        <begin position="1"/>
        <end position="18"/>
    </location>
</feature>
<dbReference type="OrthoDB" id="9814627at2"/>
<organism evidence="2 3">
    <name type="scientific">Chryseobacterium geocarposphaerae</name>
    <dbReference type="NCBI Taxonomy" id="1416776"/>
    <lineage>
        <taxon>Bacteria</taxon>
        <taxon>Pseudomonadati</taxon>
        <taxon>Bacteroidota</taxon>
        <taxon>Flavobacteriia</taxon>
        <taxon>Flavobacteriales</taxon>
        <taxon>Weeksellaceae</taxon>
        <taxon>Chryseobacterium group</taxon>
        <taxon>Chryseobacterium</taxon>
    </lineage>
</organism>
<dbReference type="RefSeq" id="WP_157798725.1">
    <property type="nucleotide sequence ID" value="NZ_PGFD01000001.1"/>
</dbReference>
<protein>
    <recommendedName>
        <fullName evidence="4">YD repeat-containing protein</fullName>
    </recommendedName>
</protein>
<name>A0A2M9C8E4_9FLAO</name>
<comment type="caution">
    <text evidence="2">The sequence shown here is derived from an EMBL/GenBank/DDBJ whole genome shotgun (WGS) entry which is preliminary data.</text>
</comment>
<evidence type="ECO:0008006" key="4">
    <source>
        <dbReference type="Google" id="ProtNLM"/>
    </source>
</evidence>
<dbReference type="AlphaFoldDB" id="A0A2M9C8E4"/>
<reference evidence="2 3" key="1">
    <citation type="submission" date="2017-11" db="EMBL/GenBank/DDBJ databases">
        <title>Genomic Encyclopedia of Archaeal and Bacterial Type Strains, Phase II (KMG-II): From Individual Species to Whole Genera.</title>
        <authorList>
            <person name="Goeker M."/>
        </authorList>
    </citation>
    <scope>NUCLEOTIDE SEQUENCE [LARGE SCALE GENOMIC DNA]</scope>
    <source>
        <strain evidence="2 3">DSM 27617</strain>
    </source>
</reference>
<proteinExistence type="predicted"/>
<keyword evidence="3" id="KW-1185">Reference proteome</keyword>
<dbReference type="EMBL" id="PGFD01000001">
    <property type="protein sequence ID" value="PJJ67118.1"/>
    <property type="molecule type" value="Genomic_DNA"/>
</dbReference>
<evidence type="ECO:0000256" key="1">
    <source>
        <dbReference type="SAM" id="SignalP"/>
    </source>
</evidence>
<evidence type="ECO:0000313" key="2">
    <source>
        <dbReference type="EMBL" id="PJJ67118.1"/>
    </source>
</evidence>
<accession>A0A2M9C8E4</accession>
<keyword evidence="1" id="KW-0732">Signal</keyword>
<gene>
    <name evidence="2" type="ORF">CLV73_1115</name>
</gene>
<evidence type="ECO:0000313" key="3">
    <source>
        <dbReference type="Proteomes" id="UP000228740"/>
    </source>
</evidence>
<dbReference type="Proteomes" id="UP000228740">
    <property type="component" value="Unassembled WGS sequence"/>
</dbReference>